<feature type="transmembrane region" description="Helical" evidence="8">
    <location>
        <begin position="256"/>
        <end position="275"/>
    </location>
</feature>
<keyword evidence="6 8" id="KW-1133">Transmembrane helix</keyword>
<dbReference type="KEGG" id="has:Halsa_2073"/>
<dbReference type="EMBL" id="CP002304">
    <property type="protein sequence ID" value="ADQ15490.1"/>
    <property type="molecule type" value="Genomic_DNA"/>
</dbReference>
<dbReference type="RefSeq" id="WP_013406558.1">
    <property type="nucleotide sequence ID" value="NC_014654.1"/>
</dbReference>
<dbReference type="HOGENOM" id="CLU_021838_0_0_9"/>
<comment type="similarity">
    <text evidence="8">Belongs to the binding-protein-dependent transport system permease family.</text>
</comment>
<evidence type="ECO:0000256" key="1">
    <source>
        <dbReference type="ARBA" id="ARBA00004429"/>
    </source>
</evidence>
<comment type="subcellular location">
    <subcellularLocation>
        <location evidence="1">Cell inner membrane</location>
        <topology evidence="1">Multi-pass membrane protein</topology>
    </subcellularLocation>
    <subcellularLocation>
        <location evidence="8">Cell membrane</location>
        <topology evidence="8">Multi-pass membrane protein</topology>
    </subcellularLocation>
</comment>
<evidence type="ECO:0000256" key="5">
    <source>
        <dbReference type="ARBA" id="ARBA00022692"/>
    </source>
</evidence>
<sequence>MNTDVEKNNFKNLIQKIYWKGHEIWPFQASLFILIPVFLLTTAMSLPLIYLFIRAWGTENFLNLLLRERTFSVLLNTVKLAASVTLSSIVIAVPIAYLTVRTDLPGARIWTVLTMLPLVIPSLVGGFAFVAAFGYGGIVHNFLRNGLNIFYVPEIYGFRGAWLLLTLLSYPYVLLSVRGALQGMDSALEEAAQTMGKSPWKIFWKVVLPQLRPAIMAGGLMVALYTLSDFAAVSLLQFNSFTRAIYVQYQSSFNRHYASALALLLVLLTVIILSFEMWSRTKARYYKVGSGSRCVAKKIKLGKAKIPALIFLSVVVFFSLVLPTGVILYWLIRGLIHGEAFILRWQAALNSFYVSGLAAIVGVIVTVPLAILITRYKSKVTNLLEKMTYVAFALPGIVVALALVFFAANYAIGIYQTLPLLIFAYVILFLPQAMGPLRNSLLQLGPNIEDAASTLGSSKFRVLVKITLPLIKPGILSAVALVFLTAMKELPATLLLSPIGFRTLTTEIWNATSEAFYARAAGPALLLLIISSFSMWILFKQNE</sequence>
<evidence type="ECO:0000313" key="10">
    <source>
        <dbReference type="EMBL" id="ADQ15490.1"/>
    </source>
</evidence>
<feature type="transmembrane region" description="Helical" evidence="8">
    <location>
        <begin position="388"/>
        <end position="408"/>
    </location>
</feature>
<dbReference type="InterPro" id="IPR035906">
    <property type="entry name" value="MetI-like_sf"/>
</dbReference>
<evidence type="ECO:0000313" key="11">
    <source>
        <dbReference type="Proteomes" id="UP000007434"/>
    </source>
</evidence>
<gene>
    <name evidence="10" type="ordered locus">Halsa_2073</name>
</gene>
<dbReference type="eggNOG" id="COG1178">
    <property type="taxonomic scope" value="Bacteria"/>
</dbReference>
<keyword evidence="2 8" id="KW-0813">Transport</keyword>
<keyword evidence="4" id="KW-0997">Cell inner membrane</keyword>
<keyword evidence="7 8" id="KW-0472">Membrane</keyword>
<feature type="transmembrane region" description="Helical" evidence="8">
    <location>
        <begin position="29"/>
        <end position="53"/>
    </location>
</feature>
<evidence type="ECO:0000256" key="8">
    <source>
        <dbReference type="RuleBase" id="RU363032"/>
    </source>
</evidence>
<feature type="transmembrane region" description="Helical" evidence="8">
    <location>
        <begin position="414"/>
        <end position="431"/>
    </location>
</feature>
<name>E4RJS0_HALHG</name>
<reference evidence="10 11" key="2">
    <citation type="journal article" date="2011" name="J. Bacteriol.">
        <title>Complete Genome Sequence of the Haloalkaliphilic, Hydrogen Producing Halanaerobium hydrogenoformans.</title>
        <authorList>
            <person name="Brown S.D."/>
            <person name="Begemann M.B."/>
            <person name="Mormile M.R."/>
            <person name="Wall J.D."/>
            <person name="Han C.S."/>
            <person name="Goodwin L.A."/>
            <person name="Pitluck S."/>
            <person name="Land M.L."/>
            <person name="Hauser L.J."/>
            <person name="Elias D.A."/>
        </authorList>
    </citation>
    <scope>NUCLEOTIDE SEQUENCE [LARGE SCALE GENOMIC DNA]</scope>
    <source>
        <strain evidence="11">sapolanicus</strain>
    </source>
</reference>
<accession>E4RJS0</accession>
<keyword evidence="11" id="KW-1185">Reference proteome</keyword>
<dbReference type="Proteomes" id="UP000007434">
    <property type="component" value="Chromosome"/>
</dbReference>
<dbReference type="AlphaFoldDB" id="E4RJS0"/>
<feature type="transmembrane region" description="Helical" evidence="8">
    <location>
        <begin position="155"/>
        <end position="175"/>
    </location>
</feature>
<dbReference type="PANTHER" id="PTHR43357:SF3">
    <property type="entry name" value="FE(3+)-TRANSPORT SYSTEM PERMEASE PROTEIN FBPB 2"/>
    <property type="match status" value="1"/>
</dbReference>
<evidence type="ECO:0000256" key="7">
    <source>
        <dbReference type="ARBA" id="ARBA00023136"/>
    </source>
</evidence>
<dbReference type="Pfam" id="PF00528">
    <property type="entry name" value="BPD_transp_1"/>
    <property type="match status" value="2"/>
</dbReference>
<reference evidence="10 11" key="1">
    <citation type="submission" date="2010-11" db="EMBL/GenBank/DDBJ databases">
        <title>Complete sequence of Halanaerobium sp. sapolanicus.</title>
        <authorList>
            <consortium name="US DOE Joint Genome Institute"/>
            <person name="Lucas S."/>
            <person name="Copeland A."/>
            <person name="Lapidus A."/>
            <person name="Cheng J.-F."/>
            <person name="Bruce D."/>
            <person name="Goodwin L."/>
            <person name="Pitluck S."/>
            <person name="Davenport K."/>
            <person name="Detter J.C."/>
            <person name="Han C."/>
            <person name="Tapia R."/>
            <person name="Land M."/>
            <person name="Hauser L."/>
            <person name="Jeffries C."/>
            <person name="Kyrpides N."/>
            <person name="Ivanova N."/>
            <person name="Mikhailova N."/>
            <person name="Begemann M.B."/>
            <person name="Mormile M.R."/>
            <person name="Wall J.D."/>
            <person name="Elias D.A."/>
            <person name="Woyke T."/>
        </authorList>
    </citation>
    <scope>NUCLEOTIDE SEQUENCE [LARGE SCALE GENOMIC DNA]</scope>
    <source>
        <strain evidence="11">sapolanicus</strain>
    </source>
</reference>
<evidence type="ECO:0000256" key="4">
    <source>
        <dbReference type="ARBA" id="ARBA00022519"/>
    </source>
</evidence>
<dbReference type="SUPFAM" id="SSF161098">
    <property type="entry name" value="MetI-like"/>
    <property type="match status" value="2"/>
</dbReference>
<dbReference type="InterPro" id="IPR000515">
    <property type="entry name" value="MetI-like"/>
</dbReference>
<dbReference type="PANTHER" id="PTHR43357">
    <property type="entry name" value="INNER MEMBRANE ABC TRANSPORTER PERMEASE PROTEIN YDCV"/>
    <property type="match status" value="1"/>
</dbReference>
<dbReference type="CDD" id="cd06261">
    <property type="entry name" value="TM_PBP2"/>
    <property type="match status" value="2"/>
</dbReference>
<feature type="transmembrane region" description="Helical" evidence="8">
    <location>
        <begin position="110"/>
        <end position="135"/>
    </location>
</feature>
<feature type="transmembrane region" description="Helical" evidence="8">
    <location>
        <begin position="308"/>
        <end position="332"/>
    </location>
</feature>
<feature type="transmembrane region" description="Helical" evidence="8">
    <location>
        <begin position="214"/>
        <end position="236"/>
    </location>
</feature>
<feature type="transmembrane region" description="Helical" evidence="8">
    <location>
        <begin position="73"/>
        <end position="98"/>
    </location>
</feature>
<dbReference type="PROSITE" id="PS50928">
    <property type="entry name" value="ABC_TM1"/>
    <property type="match status" value="2"/>
</dbReference>
<feature type="transmembrane region" description="Helical" evidence="8">
    <location>
        <begin position="516"/>
        <end position="539"/>
    </location>
</feature>
<dbReference type="GO" id="GO:0005886">
    <property type="term" value="C:plasma membrane"/>
    <property type="evidence" value="ECO:0007669"/>
    <property type="project" value="UniProtKB-SubCell"/>
</dbReference>
<protein>
    <submittedName>
        <fullName evidence="10">Binding-protein-dependent transport systems inner membrane component</fullName>
    </submittedName>
</protein>
<evidence type="ECO:0000256" key="6">
    <source>
        <dbReference type="ARBA" id="ARBA00022989"/>
    </source>
</evidence>
<proteinExistence type="inferred from homology"/>
<evidence type="ECO:0000256" key="2">
    <source>
        <dbReference type="ARBA" id="ARBA00022448"/>
    </source>
</evidence>
<keyword evidence="3" id="KW-1003">Cell membrane</keyword>
<feature type="domain" description="ABC transmembrane type-1" evidence="9">
    <location>
        <begin position="74"/>
        <end position="274"/>
    </location>
</feature>
<feature type="transmembrane region" description="Helical" evidence="8">
    <location>
        <begin position="352"/>
        <end position="376"/>
    </location>
</feature>
<evidence type="ECO:0000256" key="3">
    <source>
        <dbReference type="ARBA" id="ARBA00022475"/>
    </source>
</evidence>
<dbReference type="Gene3D" id="1.10.3720.10">
    <property type="entry name" value="MetI-like"/>
    <property type="match status" value="2"/>
</dbReference>
<dbReference type="GO" id="GO:0055085">
    <property type="term" value="P:transmembrane transport"/>
    <property type="evidence" value="ECO:0007669"/>
    <property type="project" value="InterPro"/>
</dbReference>
<dbReference type="STRING" id="656519.Halsa_2073"/>
<feature type="domain" description="ABC transmembrane type-1" evidence="9">
    <location>
        <begin position="348"/>
        <end position="538"/>
    </location>
</feature>
<organism evidence="10 11">
    <name type="scientific">Halanaerobium hydrogeniformans</name>
    <name type="common">Halanaerobium sp. (strain sapolanicus)</name>
    <dbReference type="NCBI Taxonomy" id="656519"/>
    <lineage>
        <taxon>Bacteria</taxon>
        <taxon>Bacillati</taxon>
        <taxon>Bacillota</taxon>
        <taxon>Clostridia</taxon>
        <taxon>Halanaerobiales</taxon>
        <taxon>Halanaerobiaceae</taxon>
        <taxon>Halanaerobium</taxon>
    </lineage>
</organism>
<evidence type="ECO:0000259" key="9">
    <source>
        <dbReference type="PROSITE" id="PS50928"/>
    </source>
</evidence>
<dbReference type="OrthoDB" id="9776648at2"/>
<keyword evidence="5 8" id="KW-0812">Transmembrane</keyword>